<keyword evidence="3" id="KW-1185">Reference proteome</keyword>
<evidence type="ECO:0000313" key="3">
    <source>
        <dbReference type="Proteomes" id="UP001066276"/>
    </source>
</evidence>
<name>A0AAV7MSK2_PLEWA</name>
<evidence type="ECO:0000313" key="2">
    <source>
        <dbReference type="EMBL" id="KAJ1106716.1"/>
    </source>
</evidence>
<gene>
    <name evidence="2" type="ORF">NDU88_004116</name>
</gene>
<protein>
    <submittedName>
        <fullName evidence="2">Uncharacterized protein</fullName>
    </submittedName>
</protein>
<feature type="region of interest" description="Disordered" evidence="1">
    <location>
        <begin position="30"/>
        <end position="55"/>
    </location>
</feature>
<organism evidence="2 3">
    <name type="scientific">Pleurodeles waltl</name>
    <name type="common">Iberian ribbed newt</name>
    <dbReference type="NCBI Taxonomy" id="8319"/>
    <lineage>
        <taxon>Eukaryota</taxon>
        <taxon>Metazoa</taxon>
        <taxon>Chordata</taxon>
        <taxon>Craniata</taxon>
        <taxon>Vertebrata</taxon>
        <taxon>Euteleostomi</taxon>
        <taxon>Amphibia</taxon>
        <taxon>Batrachia</taxon>
        <taxon>Caudata</taxon>
        <taxon>Salamandroidea</taxon>
        <taxon>Salamandridae</taxon>
        <taxon>Pleurodelinae</taxon>
        <taxon>Pleurodeles</taxon>
    </lineage>
</organism>
<dbReference type="Proteomes" id="UP001066276">
    <property type="component" value="Chromosome 9"/>
</dbReference>
<comment type="caution">
    <text evidence="2">The sequence shown here is derived from an EMBL/GenBank/DDBJ whole genome shotgun (WGS) entry which is preliminary data.</text>
</comment>
<sequence length="150" mass="15846">MAWLPRRRHNMQQVKYYHTVPAANTTAGGLESQGQPLCPQDSAVGSQAAPWQSAGGHHIAAPTCVRAQAQQQSNLRHPLPKADLGTQSASTALSAPLGHQPASSSVRWADSPADRTLRGAHLSGTRAGSVHEPHCHGPPELKKGGCPKQH</sequence>
<dbReference type="EMBL" id="JANPWB010000013">
    <property type="protein sequence ID" value="KAJ1106716.1"/>
    <property type="molecule type" value="Genomic_DNA"/>
</dbReference>
<proteinExistence type="predicted"/>
<evidence type="ECO:0000256" key="1">
    <source>
        <dbReference type="SAM" id="MobiDB-lite"/>
    </source>
</evidence>
<feature type="compositionally biased region" description="Basic and acidic residues" evidence="1">
    <location>
        <begin position="129"/>
        <end position="143"/>
    </location>
</feature>
<feature type="region of interest" description="Disordered" evidence="1">
    <location>
        <begin position="69"/>
        <end position="150"/>
    </location>
</feature>
<dbReference type="AlphaFoldDB" id="A0AAV7MSK2"/>
<accession>A0AAV7MSK2</accession>
<reference evidence="2" key="1">
    <citation type="journal article" date="2022" name="bioRxiv">
        <title>Sequencing and chromosome-scale assembly of the giantPleurodeles waltlgenome.</title>
        <authorList>
            <person name="Brown T."/>
            <person name="Elewa A."/>
            <person name="Iarovenko S."/>
            <person name="Subramanian E."/>
            <person name="Araus A.J."/>
            <person name="Petzold A."/>
            <person name="Susuki M."/>
            <person name="Suzuki K.-i.T."/>
            <person name="Hayashi T."/>
            <person name="Toyoda A."/>
            <person name="Oliveira C."/>
            <person name="Osipova E."/>
            <person name="Leigh N.D."/>
            <person name="Simon A."/>
            <person name="Yun M.H."/>
        </authorList>
    </citation>
    <scope>NUCLEOTIDE SEQUENCE</scope>
    <source>
        <strain evidence="2">20211129_DDA</strain>
        <tissue evidence="2">Liver</tissue>
    </source>
</reference>